<comment type="function">
    <text evidence="5">Component of the ribosome.</text>
</comment>
<evidence type="ECO:0000313" key="7">
    <source>
        <dbReference type="EMBL" id="KAK7834541.1"/>
    </source>
</evidence>
<dbReference type="PRINTS" id="PR00881">
    <property type="entry name" value="L7ARS6FAMILY"/>
</dbReference>
<sequence>MFKGKKTKGKNVASSPVIKAKKVVNPLFETRPKNFGIGQDIQPEGDLTHLVKWPDYISGKGTSSINGSKYLLPFTSSPRPWTNKQLPSCPIMPIATTQRESKKNNIDEKEAAGKGDFPTKRPLVLPAGVNTVTTLVENKKVQLVDIAHNVDPIRLMIFLLVLCRKMGVPYCMIKGKARLEQLVHRNTCTTVAFTQVESETRVLWLR</sequence>
<organism evidence="7 8">
    <name type="scientific">Myodes glareolus</name>
    <name type="common">Bank vole</name>
    <name type="synonym">Clethrionomys glareolus</name>
    <dbReference type="NCBI Taxonomy" id="447135"/>
    <lineage>
        <taxon>Eukaryota</taxon>
        <taxon>Metazoa</taxon>
        <taxon>Chordata</taxon>
        <taxon>Craniata</taxon>
        <taxon>Vertebrata</taxon>
        <taxon>Euteleostomi</taxon>
        <taxon>Mammalia</taxon>
        <taxon>Eutheria</taxon>
        <taxon>Euarchontoglires</taxon>
        <taxon>Glires</taxon>
        <taxon>Rodentia</taxon>
        <taxon>Myomorpha</taxon>
        <taxon>Muroidea</taxon>
        <taxon>Cricetidae</taxon>
        <taxon>Arvicolinae</taxon>
        <taxon>Myodes</taxon>
    </lineage>
</organism>
<dbReference type="InterPro" id="IPR018492">
    <property type="entry name" value="Ribosomal_eL8/Nhp2"/>
</dbReference>
<comment type="subunit">
    <text evidence="4">Component of the large ribosomal subunit. Interacts with CRY1. Interacts with DICER1, AGO2, TARBP2, MOV10 and EIF6; they form a large RNA-induced silencing complex (RISC).</text>
</comment>
<dbReference type="InterPro" id="IPR001921">
    <property type="entry name" value="Ribosomal_eL8_euk"/>
</dbReference>
<dbReference type="AlphaFoldDB" id="A0AAW0K7I2"/>
<dbReference type="Proteomes" id="UP001488838">
    <property type="component" value="Unassembled WGS sequence"/>
</dbReference>
<dbReference type="SUPFAM" id="SSF55315">
    <property type="entry name" value="L30e-like"/>
    <property type="match status" value="1"/>
</dbReference>
<feature type="domain" description="Ribosomal protein eL8/eL30/eS12/Gadd45" evidence="6">
    <location>
        <begin position="125"/>
        <end position="199"/>
    </location>
</feature>
<dbReference type="Pfam" id="PF01248">
    <property type="entry name" value="Ribosomal_L7Ae"/>
    <property type="match status" value="1"/>
</dbReference>
<keyword evidence="2 5" id="KW-0689">Ribosomal protein</keyword>
<dbReference type="PANTHER" id="PTHR23105">
    <property type="entry name" value="RIBOSOMAL PROTEIN L7AE FAMILY MEMBER"/>
    <property type="match status" value="1"/>
</dbReference>
<evidence type="ECO:0000313" key="8">
    <source>
        <dbReference type="Proteomes" id="UP001488838"/>
    </source>
</evidence>
<evidence type="ECO:0000256" key="5">
    <source>
        <dbReference type="RuleBase" id="RU367042"/>
    </source>
</evidence>
<reference evidence="7 8" key="1">
    <citation type="journal article" date="2023" name="bioRxiv">
        <title>Conserved and derived expression patterns and positive selection on dental genes reveal complex evolutionary context of ever-growing rodent molars.</title>
        <authorList>
            <person name="Calamari Z.T."/>
            <person name="Song A."/>
            <person name="Cohen E."/>
            <person name="Akter M."/>
            <person name="Roy R.D."/>
            <person name="Hallikas O."/>
            <person name="Christensen M.M."/>
            <person name="Li P."/>
            <person name="Marangoni P."/>
            <person name="Jernvall J."/>
            <person name="Klein O.D."/>
        </authorList>
    </citation>
    <scope>NUCLEOTIDE SEQUENCE [LARGE SCALE GENOMIC DNA]</scope>
    <source>
        <strain evidence="7">V071</strain>
    </source>
</reference>
<evidence type="ECO:0000256" key="4">
    <source>
        <dbReference type="ARBA" id="ARBA00046616"/>
    </source>
</evidence>
<name>A0AAW0K7I2_MYOGA</name>
<evidence type="ECO:0000259" key="6">
    <source>
        <dbReference type="Pfam" id="PF01248"/>
    </source>
</evidence>
<dbReference type="EMBL" id="JBBHLL010000004">
    <property type="protein sequence ID" value="KAK7834541.1"/>
    <property type="molecule type" value="Genomic_DNA"/>
</dbReference>
<comment type="similarity">
    <text evidence="1 5">Belongs to the eukaryotic ribosomal protein eL8 family.</text>
</comment>
<dbReference type="PRINTS" id="PR00882">
    <property type="entry name" value="RIBOSOMALL7A"/>
</dbReference>
<dbReference type="Gene3D" id="3.30.1330.30">
    <property type="match status" value="1"/>
</dbReference>
<dbReference type="InterPro" id="IPR004038">
    <property type="entry name" value="Ribosomal_eL8/eL30/eS12/Gad45"/>
</dbReference>
<protein>
    <recommendedName>
        <fullName evidence="5">60S ribosomal protein L7a</fullName>
    </recommendedName>
</protein>
<keyword evidence="8" id="KW-1185">Reference proteome</keyword>
<accession>A0AAW0K7I2</accession>
<keyword evidence="3 5" id="KW-0687">Ribonucleoprotein</keyword>
<comment type="caution">
    <text evidence="7">The sequence shown here is derived from an EMBL/GenBank/DDBJ whole genome shotgun (WGS) entry which is preliminary data.</text>
</comment>
<proteinExistence type="inferred from homology"/>
<evidence type="ECO:0000256" key="2">
    <source>
        <dbReference type="ARBA" id="ARBA00022980"/>
    </source>
</evidence>
<gene>
    <name evidence="7" type="ORF">U0070_017727</name>
</gene>
<dbReference type="GO" id="GO:0003723">
    <property type="term" value="F:RNA binding"/>
    <property type="evidence" value="ECO:0007669"/>
    <property type="project" value="UniProtKB-UniRule"/>
</dbReference>
<dbReference type="GO" id="GO:0022625">
    <property type="term" value="C:cytosolic large ribosomal subunit"/>
    <property type="evidence" value="ECO:0007669"/>
    <property type="project" value="UniProtKB-UniRule"/>
</dbReference>
<evidence type="ECO:0000256" key="1">
    <source>
        <dbReference type="ARBA" id="ARBA00007337"/>
    </source>
</evidence>
<evidence type="ECO:0000256" key="3">
    <source>
        <dbReference type="ARBA" id="ARBA00023274"/>
    </source>
</evidence>
<dbReference type="InterPro" id="IPR050257">
    <property type="entry name" value="eL8/uL1-like"/>
</dbReference>
<dbReference type="InterPro" id="IPR029064">
    <property type="entry name" value="Ribosomal_eL30-like_sf"/>
</dbReference>